<feature type="chain" id="PRO_5046795636" evidence="1">
    <location>
        <begin position="21"/>
        <end position="132"/>
    </location>
</feature>
<keyword evidence="1" id="KW-0732">Signal</keyword>
<name>A0ABW8UZG1_9RHOB</name>
<protein>
    <submittedName>
        <fullName evidence="2">Uncharacterized protein</fullName>
    </submittedName>
</protein>
<gene>
    <name evidence="2" type="ORF">ACERZ8_20820</name>
</gene>
<sequence length="132" mass="13906">MKLSVMTLAAGLGLASAAHSATVTNYNEAIDGDASRSPLYAAALGTIAAPGDSITVKGGTGAPGTDDRRDIFRFSSATDFTFSIEMFSVSEGETPWRLFRDDGSFNPHEDLAGSSCAHVGHLSECFWVAGRW</sequence>
<evidence type="ECO:0000313" key="2">
    <source>
        <dbReference type="EMBL" id="MFL4472205.1"/>
    </source>
</evidence>
<comment type="caution">
    <text evidence="2">The sequence shown here is derived from an EMBL/GenBank/DDBJ whole genome shotgun (WGS) entry which is preliminary data.</text>
</comment>
<dbReference type="RefSeq" id="WP_407594113.1">
    <property type="nucleotide sequence ID" value="NZ_JBHDIY010000002.1"/>
</dbReference>
<proteinExistence type="predicted"/>
<dbReference type="Proteomes" id="UP001627408">
    <property type="component" value="Unassembled WGS sequence"/>
</dbReference>
<evidence type="ECO:0000256" key="1">
    <source>
        <dbReference type="SAM" id="SignalP"/>
    </source>
</evidence>
<dbReference type="EMBL" id="JBHDIY010000002">
    <property type="protein sequence ID" value="MFL4472205.1"/>
    <property type="molecule type" value="Genomic_DNA"/>
</dbReference>
<accession>A0ABW8UZG1</accession>
<keyword evidence="3" id="KW-1185">Reference proteome</keyword>
<evidence type="ECO:0000313" key="3">
    <source>
        <dbReference type="Proteomes" id="UP001627408"/>
    </source>
</evidence>
<organism evidence="2 3">
    <name type="scientific">Tateyamaria armeniaca</name>
    <dbReference type="NCBI Taxonomy" id="2518930"/>
    <lineage>
        <taxon>Bacteria</taxon>
        <taxon>Pseudomonadati</taxon>
        <taxon>Pseudomonadota</taxon>
        <taxon>Alphaproteobacteria</taxon>
        <taxon>Rhodobacterales</taxon>
        <taxon>Roseobacteraceae</taxon>
        <taxon>Tateyamaria</taxon>
    </lineage>
</organism>
<reference evidence="2 3" key="1">
    <citation type="submission" date="2024-08" db="EMBL/GenBank/DDBJ databases">
        <title>Tateyamaria sp. nov., isolated from marine algae.</title>
        <authorList>
            <person name="Choi B.J."/>
            <person name="Kim J.M."/>
            <person name="Lee J.K."/>
            <person name="Choi D.G."/>
            <person name="Bayburt H."/>
            <person name="Baek J.H."/>
            <person name="Han D.M."/>
            <person name="Jeon C.O."/>
        </authorList>
    </citation>
    <scope>NUCLEOTIDE SEQUENCE [LARGE SCALE GENOMIC DNA]</scope>
    <source>
        <strain evidence="2 3">KMU-156</strain>
    </source>
</reference>
<feature type="signal peptide" evidence="1">
    <location>
        <begin position="1"/>
        <end position="20"/>
    </location>
</feature>